<dbReference type="STRING" id="203907.Bfl449"/>
<gene>
    <name evidence="7 10" type="primary">zwf</name>
    <name evidence="10" type="ordered locus">Bfl449</name>
</gene>
<feature type="binding site" evidence="7">
    <location>
        <position position="178"/>
    </location>
    <ligand>
        <name>substrate</name>
    </ligand>
</feature>
<comment type="catalytic activity">
    <reaction evidence="7">
        <text>D-glucose 6-phosphate + NADP(+) = 6-phospho-D-glucono-1,5-lactone + NADPH + H(+)</text>
        <dbReference type="Rhea" id="RHEA:15841"/>
        <dbReference type="ChEBI" id="CHEBI:15378"/>
        <dbReference type="ChEBI" id="CHEBI:57783"/>
        <dbReference type="ChEBI" id="CHEBI:57955"/>
        <dbReference type="ChEBI" id="CHEBI:58349"/>
        <dbReference type="ChEBI" id="CHEBI:61548"/>
        <dbReference type="EC" id="1.1.1.49"/>
    </reaction>
</comment>
<evidence type="ECO:0000256" key="1">
    <source>
        <dbReference type="ARBA" id="ARBA00004937"/>
    </source>
</evidence>
<feature type="binding site" evidence="7">
    <location>
        <position position="51"/>
    </location>
    <ligand>
        <name>NADP(+)</name>
        <dbReference type="ChEBI" id="CHEBI:58349"/>
    </ligand>
</feature>
<dbReference type="PANTHER" id="PTHR23429:SF0">
    <property type="entry name" value="GLUCOSE-6-PHOSPHATE 1-DEHYDROGENASE"/>
    <property type="match status" value="1"/>
</dbReference>
<keyword evidence="5 7" id="KW-0560">Oxidoreductase</keyword>
<dbReference type="PIRSF" id="PIRSF000110">
    <property type="entry name" value="G6PD"/>
    <property type="match status" value="1"/>
</dbReference>
<feature type="binding site" evidence="7">
    <location>
        <begin position="93"/>
        <end position="94"/>
    </location>
    <ligand>
        <name>NADP(+)</name>
        <dbReference type="ChEBI" id="CHEBI:58349"/>
    </ligand>
</feature>
<keyword evidence="4 7" id="KW-0521">NADP</keyword>
<feature type="domain" description="Glucose-6-phosphate dehydrogenase NAD-binding" evidence="8">
    <location>
        <begin position="14"/>
        <end position="187"/>
    </location>
</feature>
<protein>
    <recommendedName>
        <fullName evidence="7">Glucose-6-phosphate 1-dehydrogenase</fullName>
        <shortName evidence="7">G6PD</shortName>
        <ecNumber evidence="7">1.1.1.49</ecNumber>
    </recommendedName>
</protein>
<dbReference type="EMBL" id="BX248583">
    <property type="protein sequence ID" value="CAD83511.1"/>
    <property type="molecule type" value="Genomic_DNA"/>
</dbReference>
<dbReference type="GO" id="GO:0004345">
    <property type="term" value="F:glucose-6-phosphate dehydrogenase activity"/>
    <property type="evidence" value="ECO:0007669"/>
    <property type="project" value="UniProtKB-UniRule"/>
</dbReference>
<dbReference type="GO" id="GO:0050661">
    <property type="term" value="F:NADP binding"/>
    <property type="evidence" value="ECO:0007669"/>
    <property type="project" value="UniProtKB-UniRule"/>
</dbReference>
<dbReference type="FunFam" id="3.40.50.720:FF:000079">
    <property type="entry name" value="Glucose-6-phosphate 1-dehydrogenase"/>
    <property type="match status" value="1"/>
</dbReference>
<dbReference type="HAMAP" id="MF_00966">
    <property type="entry name" value="G6PD"/>
    <property type="match status" value="1"/>
</dbReference>
<organism evidence="10 11">
    <name type="scientific">Blochmanniella floridana</name>
    <dbReference type="NCBI Taxonomy" id="203907"/>
    <lineage>
        <taxon>Bacteria</taxon>
        <taxon>Pseudomonadati</taxon>
        <taxon>Pseudomonadota</taxon>
        <taxon>Gammaproteobacteria</taxon>
        <taxon>Enterobacterales</taxon>
        <taxon>Enterobacteriaceae</taxon>
        <taxon>ant endosymbionts</taxon>
        <taxon>Candidatus Blochmanniella</taxon>
    </lineage>
</organism>
<dbReference type="PROSITE" id="PS00069">
    <property type="entry name" value="G6P_DEHYDROGENASE"/>
    <property type="match status" value="1"/>
</dbReference>
<comment type="pathway">
    <text evidence="1 7">Carbohydrate degradation; pentose phosphate pathway; D-ribulose 5-phosphate from D-glucose 6-phosphate (oxidative stage): step 1/3.</text>
</comment>
<dbReference type="NCBIfam" id="TIGR00871">
    <property type="entry name" value="zwf"/>
    <property type="match status" value="1"/>
</dbReference>
<dbReference type="PRINTS" id="PR00079">
    <property type="entry name" value="G6PDHDRGNASE"/>
</dbReference>
<dbReference type="Pfam" id="PF00479">
    <property type="entry name" value="G6PD_N"/>
    <property type="match status" value="1"/>
</dbReference>
<dbReference type="UniPathway" id="UPA00115">
    <property type="reaction ID" value="UER00408"/>
</dbReference>
<dbReference type="GO" id="GO:0009051">
    <property type="term" value="P:pentose-phosphate shunt, oxidative branch"/>
    <property type="evidence" value="ECO:0007669"/>
    <property type="project" value="TreeGrafter"/>
</dbReference>
<dbReference type="FunFam" id="3.30.360.10:FF:000011">
    <property type="entry name" value="Glucose-6-phosphate 1-dehydrogenase"/>
    <property type="match status" value="1"/>
</dbReference>
<dbReference type="GO" id="GO:0006006">
    <property type="term" value="P:glucose metabolic process"/>
    <property type="evidence" value="ECO:0007669"/>
    <property type="project" value="UniProtKB-KW"/>
</dbReference>
<sequence length="498" mass="57738">MRSKTTTTQACNFIIFGAKGDLARRKLIPALYQLEKIGSIHPRTFILGVGRAEWDLLTYIKIVRSSLERFMKESINENIWCRFSKRFDFCNLDVNQTEQFVHVLNKLKNLDLLTINYFAMPPHTFGSICKGLSLVGLNKERNRIVIEKPLGMNFDSARVINSQVSKYFHETQIYRVDHYLGKEAILNLLVLRFANSVFFSNWDNNTIDHVQITVSEEVGIEGRWGYFDAMGQMRDMVQSHLLQILTIIAMSPPFDLSADCIRDEKVKVLRSLRMINTNTIHEIAVRGQYTAGFINGQPVPGYLEEIGSNKDSKTETFVSIKVNIDNWRWFGVPFYLRTGKRLAMKYSEVVIYFKKPILNLFKDSYSILPNNKLIIRLQPYEGIDMQILSKIPGLGNKNRLKITNLNLNLRKIFSGEYILDAYERLLLEVMRGIQVLFVRYDEIEDSWRWVDSVIEAWSLVDGVPKLYKAGTWGPSESTEMIRKGNHHWNKCTLKYTNI</sequence>
<dbReference type="InterPro" id="IPR019796">
    <property type="entry name" value="G6P_DH_AS"/>
</dbReference>
<comment type="caution">
    <text evidence="7">Lacks conserved residue(s) required for the propagation of feature annotation.</text>
</comment>
<feature type="binding site" evidence="7">
    <location>
        <position position="148"/>
    </location>
    <ligand>
        <name>NADP(+)</name>
        <dbReference type="ChEBI" id="CHEBI:58349"/>
    </ligand>
</feature>
<accession>Q7VQY1</accession>
<dbReference type="InterPro" id="IPR001282">
    <property type="entry name" value="G6P_DH"/>
</dbReference>
<reference evidence="10 11" key="1">
    <citation type="journal article" date="2003" name="Proc. Natl. Acad. Sci. U.S.A.">
        <title>The genome sequence of Blochmannia floridanus: comparative analysis of reduced genomes.</title>
        <authorList>
            <person name="Gil R."/>
            <person name="Silva F.J."/>
            <person name="Zientz E."/>
            <person name="Delmotte F."/>
            <person name="Gonzalez-Candelas F."/>
            <person name="Latorre A."/>
            <person name="Rausell C."/>
            <person name="Kramerbeek J."/>
            <person name="Gadau J."/>
            <person name="Hoelldobler B."/>
            <person name="van Ham R.C.H.J."/>
            <person name="Gross R."/>
            <person name="Moya A."/>
        </authorList>
    </citation>
    <scope>NUCLEOTIDE SEQUENCE [LARGE SCALE GENOMIC DNA]</scope>
</reference>
<proteinExistence type="inferred from homology"/>
<evidence type="ECO:0000256" key="5">
    <source>
        <dbReference type="ARBA" id="ARBA00023002"/>
    </source>
</evidence>
<evidence type="ECO:0000256" key="6">
    <source>
        <dbReference type="ARBA" id="ARBA00023277"/>
    </source>
</evidence>
<feature type="binding site" evidence="7">
    <location>
        <position position="345"/>
    </location>
    <ligand>
        <name>substrate</name>
    </ligand>
</feature>
<evidence type="ECO:0000256" key="3">
    <source>
        <dbReference type="ARBA" id="ARBA00022526"/>
    </source>
</evidence>
<feature type="binding site" evidence="7">
    <location>
        <position position="216"/>
    </location>
    <ligand>
        <name>substrate</name>
    </ligand>
</feature>
<evidence type="ECO:0000313" key="11">
    <source>
        <dbReference type="Proteomes" id="UP000002192"/>
    </source>
</evidence>
<dbReference type="EC" id="1.1.1.49" evidence="7"/>
<feature type="binding site" evidence="7">
    <location>
        <position position="235"/>
    </location>
    <ligand>
        <name>substrate</name>
    </ligand>
</feature>
<dbReference type="HOGENOM" id="CLU_013524_5_1_6"/>
<dbReference type="Gene3D" id="3.40.50.720">
    <property type="entry name" value="NAD(P)-binding Rossmann-like Domain"/>
    <property type="match status" value="1"/>
</dbReference>
<feature type="binding site" evidence="7">
    <location>
        <position position="182"/>
    </location>
    <ligand>
        <name>substrate</name>
    </ligand>
</feature>
<dbReference type="SUPFAM" id="SSF51735">
    <property type="entry name" value="NAD(P)-binding Rossmann-fold domains"/>
    <property type="match status" value="1"/>
</dbReference>
<dbReference type="AlphaFoldDB" id="Q7VQY1"/>
<comment type="similarity">
    <text evidence="2 7">Belongs to the glucose-6-phosphate dehydrogenase family.</text>
</comment>
<evidence type="ECO:0000259" key="9">
    <source>
        <dbReference type="Pfam" id="PF02781"/>
    </source>
</evidence>
<evidence type="ECO:0000256" key="4">
    <source>
        <dbReference type="ARBA" id="ARBA00022857"/>
    </source>
</evidence>
<evidence type="ECO:0000259" key="8">
    <source>
        <dbReference type="Pfam" id="PF00479"/>
    </source>
</evidence>
<keyword evidence="6 7" id="KW-0119">Carbohydrate metabolism</keyword>
<dbReference type="Pfam" id="PF02781">
    <property type="entry name" value="G6PD_C"/>
    <property type="match status" value="1"/>
</dbReference>
<dbReference type="KEGG" id="bfl:Bfl449"/>
<dbReference type="GO" id="GO:0005829">
    <property type="term" value="C:cytosol"/>
    <property type="evidence" value="ECO:0007669"/>
    <property type="project" value="TreeGrafter"/>
</dbReference>
<dbReference type="InterPro" id="IPR036291">
    <property type="entry name" value="NAD(P)-bd_dom_sf"/>
</dbReference>
<evidence type="ECO:0000256" key="7">
    <source>
        <dbReference type="HAMAP-Rule" id="MF_00966"/>
    </source>
</evidence>
<evidence type="ECO:0000256" key="2">
    <source>
        <dbReference type="ARBA" id="ARBA00009975"/>
    </source>
</evidence>
<dbReference type="InterPro" id="IPR022674">
    <property type="entry name" value="G6P_DH_NAD-bd"/>
</dbReference>
<dbReference type="OrthoDB" id="9802739at2"/>
<dbReference type="Gene3D" id="3.30.360.10">
    <property type="entry name" value="Dihydrodipicolinate Reductase, domain 2"/>
    <property type="match status" value="1"/>
</dbReference>
<feature type="binding site" evidence="7">
    <location>
        <position position="340"/>
    </location>
    <ligand>
        <name>substrate</name>
    </ligand>
</feature>
<name>Q7VQY1_BLOFL</name>
<feature type="active site" description="Proton acceptor" evidence="7">
    <location>
        <position position="240"/>
    </location>
</feature>
<keyword evidence="11" id="KW-1185">Reference proteome</keyword>
<feature type="domain" description="Glucose-6-phosphate dehydrogenase C-terminal" evidence="9">
    <location>
        <begin position="189"/>
        <end position="489"/>
    </location>
</feature>
<dbReference type="PANTHER" id="PTHR23429">
    <property type="entry name" value="GLUCOSE-6-PHOSPHATE 1-DEHYDROGENASE G6PD"/>
    <property type="match status" value="1"/>
</dbReference>
<dbReference type="eggNOG" id="COG0364">
    <property type="taxonomic scope" value="Bacteria"/>
</dbReference>
<comment type="function">
    <text evidence="7">Catalyzes the oxidation of glucose 6-phosphate to 6-phosphogluconolactone.</text>
</comment>
<dbReference type="InterPro" id="IPR022675">
    <property type="entry name" value="G6P_DH_C"/>
</dbReference>
<dbReference type="Proteomes" id="UP000002192">
    <property type="component" value="Chromosome"/>
</dbReference>
<dbReference type="SUPFAM" id="SSF55347">
    <property type="entry name" value="Glyceraldehyde-3-phosphate dehydrogenase-like, C-terminal domain"/>
    <property type="match status" value="1"/>
</dbReference>
<evidence type="ECO:0000313" key="10">
    <source>
        <dbReference type="EMBL" id="CAD83511.1"/>
    </source>
</evidence>
<keyword evidence="3 7" id="KW-0313">Glucose metabolism</keyword>